<proteinExistence type="predicted"/>
<dbReference type="Proteomes" id="UP000004699">
    <property type="component" value="Unassembled WGS sequence"/>
</dbReference>
<evidence type="ECO:0000313" key="1">
    <source>
        <dbReference type="EMBL" id="EED36688.1"/>
    </source>
</evidence>
<evidence type="ECO:0000313" key="2">
    <source>
        <dbReference type="Proteomes" id="UP000004699"/>
    </source>
</evidence>
<sequence>MQREGLAQEANEQWSAAVKTYQQALDIDGSVVFASDGLKRSEPRAELSKALEGVITERERLVDRSILEKAEQTLKQANTIEEPGAKLSRQIAEVTEILNYARTPVDMAFVSDGETDVTVLRVKRLGSFLQTQLTLRPGKYTAVGIRNGYRDVRINFEATPDQADGPIAVRCTEAI</sequence>
<gene>
    <name evidence="1" type="ORF">NOR51B_2640</name>
</gene>
<reference evidence="2" key="1">
    <citation type="journal article" date="2013" name="BMC Microbiol.">
        <title>Taxonomy and evolution of bacteriochlorophyll a-containing members of the OM60/NOR5 clade of marine gammaproteobacteria: description of Luminiphilus syltensis gen. nov., sp. nov., reclassification of Haliea rubra as Pseudohaliea rubra gen. nov., comb. nov., and emendation of Chromatocurvus halotolerans.</title>
        <authorList>
            <person name="Spring S."/>
            <person name="Riedel T."/>
            <person name="Sproer C."/>
            <person name="Yan S."/>
            <person name="Harder J."/>
            <person name="Fuchs B.M."/>
        </authorList>
    </citation>
    <scope>NUCLEOTIDE SEQUENCE [LARGE SCALE GENOMIC DNA]</scope>
    <source>
        <strain evidence="2">NOR51-B</strain>
    </source>
</reference>
<accession>B8KW40</accession>
<dbReference type="STRING" id="565045.NOR51B_2640"/>
<dbReference type="EMBL" id="DS999411">
    <property type="protein sequence ID" value="EED36688.1"/>
    <property type="molecule type" value="Genomic_DNA"/>
</dbReference>
<dbReference type="eggNOG" id="COG0457">
    <property type="taxonomic scope" value="Bacteria"/>
</dbReference>
<protein>
    <submittedName>
        <fullName evidence="1">Uncharacterized protein</fullName>
    </submittedName>
</protein>
<keyword evidence="2" id="KW-1185">Reference proteome</keyword>
<name>B8KW40_9GAMM</name>
<dbReference type="HOGENOM" id="CLU_1738315_0_0_6"/>
<organism evidence="1 2">
    <name type="scientific">Luminiphilus syltensis NOR5-1B</name>
    <dbReference type="NCBI Taxonomy" id="565045"/>
    <lineage>
        <taxon>Bacteria</taxon>
        <taxon>Pseudomonadati</taxon>
        <taxon>Pseudomonadota</taxon>
        <taxon>Gammaproteobacteria</taxon>
        <taxon>Cellvibrionales</taxon>
        <taxon>Halieaceae</taxon>
        <taxon>Luminiphilus</taxon>
    </lineage>
</organism>
<dbReference type="AlphaFoldDB" id="B8KW40"/>